<organism evidence="4 5">
    <name type="scientific">Aspergillus niger ATCC 13496</name>
    <dbReference type="NCBI Taxonomy" id="1353008"/>
    <lineage>
        <taxon>Eukaryota</taxon>
        <taxon>Fungi</taxon>
        <taxon>Dikarya</taxon>
        <taxon>Ascomycota</taxon>
        <taxon>Pezizomycotina</taxon>
        <taxon>Eurotiomycetes</taxon>
        <taxon>Eurotiomycetidae</taxon>
        <taxon>Eurotiales</taxon>
        <taxon>Aspergillaceae</taxon>
        <taxon>Aspergillus</taxon>
        <taxon>Aspergillus subgen. Circumdati</taxon>
    </lineage>
</organism>
<evidence type="ECO:0000256" key="2">
    <source>
        <dbReference type="ARBA" id="ARBA00023239"/>
    </source>
</evidence>
<evidence type="ECO:0000313" key="5">
    <source>
        <dbReference type="Proteomes" id="UP000253845"/>
    </source>
</evidence>
<reference evidence="4 5" key="1">
    <citation type="submission" date="2018-07" db="EMBL/GenBank/DDBJ databases">
        <title>Section-level genome sequencing of Aspergillus section Nigri to investigate inter- and intra-species variation.</title>
        <authorList>
            <consortium name="DOE Joint Genome Institute"/>
            <person name="Vesth T.C."/>
            <person name="Nybo J.L."/>
            <person name="Theobald S."/>
            <person name="Frisvad J.C."/>
            <person name="Larsen T.O."/>
            <person name="Nielsen K.F."/>
            <person name="Hoof J.B."/>
            <person name="Brandl J."/>
            <person name="Salamov A."/>
            <person name="Riley R."/>
            <person name="Gladden J.M."/>
            <person name="Phatale P."/>
            <person name="Nielsen M.T."/>
            <person name="Lyhne E.K."/>
            <person name="Kogle M.E."/>
            <person name="Strasser K."/>
            <person name="McDonnell E."/>
            <person name="Barry K."/>
            <person name="Clum A."/>
            <person name="Chen C."/>
            <person name="Nolan M."/>
            <person name="Sandor L."/>
            <person name="Kuo A."/>
            <person name="Lipzen A."/>
            <person name="Hainaut M."/>
            <person name="Drula E."/>
            <person name="Tsang A."/>
            <person name="Magnuson J.K."/>
            <person name="Henrissat B."/>
            <person name="Wiebenga A."/>
            <person name="Simmons B.A."/>
            <person name="Makela M.R."/>
            <person name="De vries R.P."/>
            <person name="Grigoriev I.V."/>
            <person name="Mortensen U.H."/>
            <person name="Baker S.E."/>
            <person name="Andersen M.R."/>
        </authorList>
    </citation>
    <scope>NUCLEOTIDE SEQUENCE [LARGE SCALE GENOMIC DNA]</scope>
    <source>
        <strain evidence="4 5">ATCC 13496</strain>
    </source>
</reference>
<dbReference type="Pfam" id="PF06330">
    <property type="entry name" value="TRI5"/>
    <property type="match status" value="1"/>
</dbReference>
<dbReference type="Gene3D" id="1.10.600.10">
    <property type="entry name" value="Farnesyl Diphosphate Synthase"/>
    <property type="match status" value="1"/>
</dbReference>
<proteinExistence type="inferred from homology"/>
<accession>A0A370BVV0</accession>
<comment type="similarity">
    <text evidence="1">Belongs to the trichodiene synthase family.</text>
</comment>
<name>A0A370BVV0_ASPNG</name>
<evidence type="ECO:0000256" key="3">
    <source>
        <dbReference type="SAM" id="Phobius"/>
    </source>
</evidence>
<keyword evidence="2" id="KW-0456">Lyase</keyword>
<keyword evidence="3" id="KW-0472">Membrane</keyword>
<evidence type="ECO:0000256" key="1">
    <source>
        <dbReference type="ARBA" id="ARBA00007946"/>
    </source>
</evidence>
<dbReference type="SFLD" id="SFLDS00005">
    <property type="entry name" value="Isoprenoid_Synthase_Type_I"/>
    <property type="match status" value="1"/>
</dbReference>
<evidence type="ECO:0000313" key="4">
    <source>
        <dbReference type="EMBL" id="RDH19627.1"/>
    </source>
</evidence>
<dbReference type="Proteomes" id="UP000253845">
    <property type="component" value="Unassembled WGS sequence"/>
</dbReference>
<gene>
    <name evidence="4" type="ORF">M747DRAFT_353126</name>
</gene>
<protein>
    <submittedName>
        <fullName evidence="4">Terpenoid synthase</fullName>
    </submittedName>
</protein>
<dbReference type="EMBL" id="KZ851918">
    <property type="protein sequence ID" value="RDH19627.1"/>
    <property type="molecule type" value="Genomic_DNA"/>
</dbReference>
<dbReference type="InterPro" id="IPR024652">
    <property type="entry name" value="Trichodiene_synth"/>
</dbReference>
<sequence length="381" mass="43269">MDSVTNLLPSILNAPQSMDWTGMNFLLFHLILFVLMTATAALWRLATHFAVPVSGKISPASTISKRDYEEVVNGFLRDISFRPPEIKFDVSLKTRVVSRLEAYGISRRFIALIEPCITTATKISSCSYPFTSPEVLEAIALYATYVISIDDITNEILPDLECYGSQLVLGQSQRHELLRGFTKFLGDQPRVFGAFGGDMIIKGTVEFIASAVIEQNQDAFQLSRDSSDYLIYFRAKTGVAEPFAFFCFPEDINPEDRDLQKYVSAIPSIMLFLGYVNDLLSFYKEELKEEDSPGFVQSYAKVHNSTALHALQQLRHETIKEVRKIRSMLSDDVQMAERINQFIYGYIFYHLCTGRYRLTELNIPAAHDARKRIQALTDVRL</sequence>
<feature type="transmembrane region" description="Helical" evidence="3">
    <location>
        <begin position="25"/>
        <end position="46"/>
    </location>
</feature>
<dbReference type="GO" id="GO:0016838">
    <property type="term" value="F:carbon-oxygen lyase activity, acting on phosphates"/>
    <property type="evidence" value="ECO:0007669"/>
    <property type="project" value="InterPro"/>
</dbReference>
<dbReference type="SFLD" id="SFLDG01021">
    <property type="entry name" value="Trichodiene_Synthase_Like"/>
    <property type="match status" value="1"/>
</dbReference>
<dbReference type="VEuPathDB" id="FungiDB:M747DRAFT_353126"/>
<keyword evidence="3" id="KW-1133">Transmembrane helix</keyword>
<dbReference type="SUPFAM" id="SSF48576">
    <property type="entry name" value="Terpenoid synthases"/>
    <property type="match status" value="1"/>
</dbReference>
<keyword evidence="3" id="KW-0812">Transmembrane</keyword>
<dbReference type="AlphaFoldDB" id="A0A370BVV0"/>
<dbReference type="InterPro" id="IPR008949">
    <property type="entry name" value="Isoprenoid_synthase_dom_sf"/>
</dbReference>